<accession>A0A9D9ES43</accession>
<feature type="chain" id="PRO_5038395772" evidence="1">
    <location>
        <begin position="21"/>
        <end position="134"/>
    </location>
</feature>
<dbReference type="Proteomes" id="UP000823661">
    <property type="component" value="Unassembled WGS sequence"/>
</dbReference>
<sequence>MMVRKMISAAAAGLCVLAVSCSVEPLGESAGVEAAGPSAKIINRQTDPVEGSLIVRLSDLSQYYSLEQRLQESGIGIEPVFTGLTAAVTKAGTPEADLACWYELRFSESADLDSLANVVAGYEEVGRVQFNNRL</sequence>
<reference evidence="2" key="1">
    <citation type="submission" date="2020-10" db="EMBL/GenBank/DDBJ databases">
        <authorList>
            <person name="Gilroy R."/>
        </authorList>
    </citation>
    <scope>NUCLEOTIDE SEQUENCE</scope>
    <source>
        <strain evidence="2">B1-20833</strain>
    </source>
</reference>
<feature type="signal peptide" evidence="1">
    <location>
        <begin position="1"/>
        <end position="20"/>
    </location>
</feature>
<keyword evidence="1" id="KW-0732">Signal</keyword>
<evidence type="ECO:0000313" key="2">
    <source>
        <dbReference type="EMBL" id="MBO8452050.1"/>
    </source>
</evidence>
<name>A0A9D9ES43_9BACT</name>
<protein>
    <submittedName>
        <fullName evidence="2">Uncharacterized protein</fullName>
    </submittedName>
</protein>
<dbReference type="AlphaFoldDB" id="A0A9D9ES43"/>
<evidence type="ECO:0000256" key="1">
    <source>
        <dbReference type="SAM" id="SignalP"/>
    </source>
</evidence>
<dbReference type="PROSITE" id="PS51257">
    <property type="entry name" value="PROKAR_LIPOPROTEIN"/>
    <property type="match status" value="1"/>
</dbReference>
<comment type="caution">
    <text evidence="2">The sequence shown here is derived from an EMBL/GenBank/DDBJ whole genome shotgun (WGS) entry which is preliminary data.</text>
</comment>
<reference evidence="2" key="2">
    <citation type="journal article" date="2021" name="PeerJ">
        <title>Extensive microbial diversity within the chicken gut microbiome revealed by metagenomics and culture.</title>
        <authorList>
            <person name="Gilroy R."/>
            <person name="Ravi A."/>
            <person name="Getino M."/>
            <person name="Pursley I."/>
            <person name="Horton D.L."/>
            <person name="Alikhan N.F."/>
            <person name="Baker D."/>
            <person name="Gharbi K."/>
            <person name="Hall N."/>
            <person name="Watson M."/>
            <person name="Adriaenssens E.M."/>
            <person name="Foster-Nyarko E."/>
            <person name="Jarju S."/>
            <person name="Secka A."/>
            <person name="Antonio M."/>
            <person name="Oren A."/>
            <person name="Chaudhuri R.R."/>
            <person name="La Ragione R."/>
            <person name="Hildebrand F."/>
            <person name="Pallen M.J."/>
        </authorList>
    </citation>
    <scope>NUCLEOTIDE SEQUENCE</scope>
    <source>
        <strain evidence="2">B1-20833</strain>
    </source>
</reference>
<gene>
    <name evidence="2" type="ORF">IAC06_04095</name>
</gene>
<organism evidence="2 3">
    <name type="scientific">Candidatus Cryptobacteroides intestinavium</name>
    <dbReference type="NCBI Taxonomy" id="2840766"/>
    <lineage>
        <taxon>Bacteria</taxon>
        <taxon>Pseudomonadati</taxon>
        <taxon>Bacteroidota</taxon>
        <taxon>Bacteroidia</taxon>
        <taxon>Bacteroidales</taxon>
        <taxon>Candidatus Cryptobacteroides</taxon>
    </lineage>
</organism>
<dbReference type="EMBL" id="JADIMI010000038">
    <property type="protein sequence ID" value="MBO8452050.1"/>
    <property type="molecule type" value="Genomic_DNA"/>
</dbReference>
<proteinExistence type="predicted"/>
<evidence type="ECO:0000313" key="3">
    <source>
        <dbReference type="Proteomes" id="UP000823661"/>
    </source>
</evidence>
<feature type="non-terminal residue" evidence="2">
    <location>
        <position position="134"/>
    </location>
</feature>